<organism evidence="2 3">
    <name type="scientific">Salinarimonas ramus</name>
    <dbReference type="NCBI Taxonomy" id="690164"/>
    <lineage>
        <taxon>Bacteria</taxon>
        <taxon>Pseudomonadati</taxon>
        <taxon>Pseudomonadota</taxon>
        <taxon>Alphaproteobacteria</taxon>
        <taxon>Hyphomicrobiales</taxon>
        <taxon>Salinarimonadaceae</taxon>
        <taxon>Salinarimonas</taxon>
    </lineage>
</organism>
<proteinExistence type="predicted"/>
<comment type="caution">
    <text evidence="2">The sequence shown here is derived from an EMBL/GenBank/DDBJ whole genome shotgun (WGS) entry which is preliminary data.</text>
</comment>
<keyword evidence="3" id="KW-1185">Reference proteome</keyword>
<evidence type="ECO:0000256" key="1">
    <source>
        <dbReference type="SAM" id="MobiDB-lite"/>
    </source>
</evidence>
<feature type="region of interest" description="Disordered" evidence="1">
    <location>
        <begin position="101"/>
        <end position="121"/>
    </location>
</feature>
<accession>A0A917V2N2</accession>
<dbReference type="Pfam" id="PF11836">
    <property type="entry name" value="Phage_TAC_11"/>
    <property type="match status" value="1"/>
</dbReference>
<evidence type="ECO:0000313" key="2">
    <source>
        <dbReference type="EMBL" id="GGK29823.1"/>
    </source>
</evidence>
<evidence type="ECO:0000313" key="3">
    <source>
        <dbReference type="Proteomes" id="UP000600449"/>
    </source>
</evidence>
<evidence type="ECO:0008006" key="4">
    <source>
        <dbReference type="Google" id="ProtNLM"/>
    </source>
</evidence>
<dbReference type="InterPro" id="IPR021791">
    <property type="entry name" value="Phage_TAC_11"/>
</dbReference>
<dbReference type="AlphaFoldDB" id="A0A917V2N2"/>
<gene>
    <name evidence="2" type="ORF">GCM10011322_15320</name>
</gene>
<reference evidence="2 3" key="1">
    <citation type="journal article" date="2014" name="Int. J. Syst. Evol. Microbiol.">
        <title>Complete genome sequence of Corynebacterium casei LMG S-19264T (=DSM 44701T), isolated from a smear-ripened cheese.</title>
        <authorList>
            <consortium name="US DOE Joint Genome Institute (JGI-PGF)"/>
            <person name="Walter F."/>
            <person name="Albersmeier A."/>
            <person name="Kalinowski J."/>
            <person name="Ruckert C."/>
        </authorList>
    </citation>
    <scope>NUCLEOTIDE SEQUENCE [LARGE SCALE GENOMIC DNA]</scope>
    <source>
        <strain evidence="2 3">CGMCC 1.9161</strain>
    </source>
</reference>
<dbReference type="Proteomes" id="UP000600449">
    <property type="component" value="Unassembled WGS sequence"/>
</dbReference>
<protein>
    <recommendedName>
        <fullName evidence="4">Tail tube GTA-gp10-like protein</fullName>
    </recommendedName>
</protein>
<sequence length="121" mass="12312">MANARRGDVAVTIAGRERTLRITLGALAELEDALGAQDLGALAARLAEGRLKARDLVAILGAALRGGGEAIDDREVAAFALEEGVEPLARAAMEALAKAFGAPAQGNPMTETAPNPPSARA</sequence>
<dbReference type="RefSeq" id="WP_188911333.1">
    <property type="nucleotide sequence ID" value="NZ_BMMF01000004.1"/>
</dbReference>
<dbReference type="EMBL" id="BMMF01000004">
    <property type="protein sequence ID" value="GGK29823.1"/>
    <property type="molecule type" value="Genomic_DNA"/>
</dbReference>
<name>A0A917V2N2_9HYPH</name>